<dbReference type="InterPro" id="IPR037158">
    <property type="entry name" value="Thr_synth_N_sf"/>
</dbReference>
<dbReference type="InterPro" id="IPR004450">
    <property type="entry name" value="Thr_synthase-like"/>
</dbReference>
<dbReference type="PANTHER" id="PTHR42690:SF1">
    <property type="entry name" value="THREONINE SYNTHASE-LIKE 2"/>
    <property type="match status" value="1"/>
</dbReference>
<evidence type="ECO:0000256" key="4">
    <source>
        <dbReference type="ARBA" id="ARBA00013028"/>
    </source>
</evidence>
<dbReference type="PROSITE" id="PS00165">
    <property type="entry name" value="DEHYDRATASE_SER_THR"/>
    <property type="match status" value="1"/>
</dbReference>
<comment type="caution">
    <text evidence="15">The sequence shown here is derived from an EMBL/GenBank/DDBJ whole genome shotgun (WGS) entry which is preliminary data.</text>
</comment>
<feature type="domain" description="Tryptophan synthase beta chain-like PALP" evidence="13">
    <location>
        <begin position="93"/>
        <end position="329"/>
    </location>
</feature>
<dbReference type="Gene3D" id="3.40.50.1100">
    <property type="match status" value="2"/>
</dbReference>
<dbReference type="RefSeq" id="WP_202058157.1">
    <property type="nucleotide sequence ID" value="NZ_JAEQMY010000009.1"/>
</dbReference>
<evidence type="ECO:0000256" key="6">
    <source>
        <dbReference type="ARBA" id="ARBA00022605"/>
    </source>
</evidence>
<keyword evidence="8 12" id="KW-0663">Pyridoxal phosphate</keyword>
<evidence type="ECO:0000256" key="12">
    <source>
        <dbReference type="PIRSR" id="PIRSR604450-51"/>
    </source>
</evidence>
<evidence type="ECO:0000259" key="13">
    <source>
        <dbReference type="Pfam" id="PF00291"/>
    </source>
</evidence>
<proteinExistence type="inferred from homology"/>
<reference evidence="15" key="1">
    <citation type="submission" date="2021-01" db="EMBL/GenBank/DDBJ databases">
        <title>Microvirga sp.</title>
        <authorList>
            <person name="Kim M.K."/>
        </authorList>
    </citation>
    <scope>NUCLEOTIDE SEQUENCE</scope>
    <source>
        <strain evidence="15">5420S-16</strain>
    </source>
</reference>
<accession>A0A937CXH7</accession>
<dbReference type="AlphaFoldDB" id="A0A937CXH7"/>
<dbReference type="InterPro" id="IPR051166">
    <property type="entry name" value="Threonine_Synthase"/>
</dbReference>
<dbReference type="GO" id="GO:0004795">
    <property type="term" value="F:threonine synthase activity"/>
    <property type="evidence" value="ECO:0007669"/>
    <property type="project" value="UniProtKB-UniRule"/>
</dbReference>
<dbReference type="InterPro" id="IPR029144">
    <property type="entry name" value="Thr_synth_N"/>
</dbReference>
<comment type="pathway">
    <text evidence="2">Amino-acid biosynthesis; L-threonine biosynthesis; L-threonine from L-aspartate: step 5/5.</text>
</comment>
<comment type="catalytic activity">
    <reaction evidence="10">
        <text>O-phospho-L-homoserine + H2O = L-threonine + phosphate</text>
        <dbReference type="Rhea" id="RHEA:10840"/>
        <dbReference type="ChEBI" id="CHEBI:15377"/>
        <dbReference type="ChEBI" id="CHEBI:43474"/>
        <dbReference type="ChEBI" id="CHEBI:57590"/>
        <dbReference type="ChEBI" id="CHEBI:57926"/>
        <dbReference type="EC" id="4.2.3.1"/>
    </reaction>
</comment>
<name>A0A937CXH7_9HYPH</name>
<dbReference type="EMBL" id="JAEQMY010000009">
    <property type="protein sequence ID" value="MBL0404024.1"/>
    <property type="molecule type" value="Genomic_DNA"/>
</dbReference>
<dbReference type="Pfam" id="PF24857">
    <property type="entry name" value="THR4_C"/>
    <property type="match status" value="1"/>
</dbReference>
<dbReference type="InterPro" id="IPR036052">
    <property type="entry name" value="TrpB-like_PALP_sf"/>
</dbReference>
<gene>
    <name evidence="15" type="ORF">JKG68_08620</name>
</gene>
<evidence type="ECO:0000256" key="9">
    <source>
        <dbReference type="ARBA" id="ARBA00023239"/>
    </source>
</evidence>
<evidence type="ECO:0000256" key="1">
    <source>
        <dbReference type="ARBA" id="ARBA00001933"/>
    </source>
</evidence>
<feature type="modified residue" description="N6-(pyridoxal phosphate)lysine" evidence="12">
    <location>
        <position position="112"/>
    </location>
</feature>
<sequence>MLHVSTRGEAPALGFADALLTGLARDGGLYMPERWPTLSAATIQGFAGQPYAEVAKAVLGPLIDGDIPEAALSRMIDESYASFRHAAVCPLTQLGDNLFVLELFHGPTLAFKDVAMQLLGRLMDHVLKARGARATIVGATSGDTGSAAVEAFKGLDQVDIFILYPHGRVSDVQRRQMTAVASPNVHALAVEGTFDDCQTMVKGMFNHARFRDELQLSGVNSINWARVAAQAVYYFTAAVALGGPRRPVSFAVPTGNFGDILAGWVAKRMGLPVERLMIGTNANDILARTLGSGSYELKGVQPTTSPSMDIQISSNFERLLFEAYDRDGETIRRLMGSLSQSRAFMIDADPLSRIRQEFSAEAVNEAQVIDEMAETYRQTGYVLDPHSAIATRAGRTLLKDDPQTPVVALSTAHPAKFPDAVERATGTRPALPPHMADLMERRESFTVLPNEQAAVERFIRERARAVKGVAA</sequence>
<dbReference type="GO" id="GO:0009088">
    <property type="term" value="P:threonine biosynthetic process"/>
    <property type="evidence" value="ECO:0007669"/>
    <property type="project" value="UniProtKB-UniRule"/>
</dbReference>
<evidence type="ECO:0000256" key="11">
    <source>
        <dbReference type="NCBIfam" id="TIGR00260"/>
    </source>
</evidence>
<comment type="cofactor">
    <cofactor evidence="1 12">
        <name>pyridoxal 5'-phosphate</name>
        <dbReference type="ChEBI" id="CHEBI:597326"/>
    </cofactor>
</comment>
<dbReference type="NCBIfam" id="TIGR00260">
    <property type="entry name" value="thrC"/>
    <property type="match status" value="1"/>
</dbReference>
<dbReference type="PANTHER" id="PTHR42690">
    <property type="entry name" value="THREONINE SYNTHASE FAMILY MEMBER"/>
    <property type="match status" value="1"/>
</dbReference>
<keyword evidence="16" id="KW-1185">Reference proteome</keyword>
<dbReference type="Pfam" id="PF00291">
    <property type="entry name" value="PALP"/>
    <property type="match status" value="1"/>
</dbReference>
<evidence type="ECO:0000256" key="5">
    <source>
        <dbReference type="ARBA" id="ARBA00018679"/>
    </source>
</evidence>
<dbReference type="InterPro" id="IPR000634">
    <property type="entry name" value="Ser/Thr_deHydtase_PyrdxlP-BS"/>
</dbReference>
<dbReference type="InterPro" id="IPR001926">
    <property type="entry name" value="TrpB-like_PALP"/>
</dbReference>
<feature type="domain" description="Threonine synthase N-terminal" evidence="14">
    <location>
        <begin position="4"/>
        <end position="80"/>
    </location>
</feature>
<evidence type="ECO:0000256" key="7">
    <source>
        <dbReference type="ARBA" id="ARBA00022697"/>
    </source>
</evidence>
<evidence type="ECO:0000256" key="2">
    <source>
        <dbReference type="ARBA" id="ARBA00004979"/>
    </source>
</evidence>
<keyword evidence="6" id="KW-0028">Amino-acid biosynthesis</keyword>
<dbReference type="CDD" id="cd01560">
    <property type="entry name" value="Thr-synth_2"/>
    <property type="match status" value="1"/>
</dbReference>
<dbReference type="EC" id="4.2.3.1" evidence="4 11"/>
<dbReference type="GO" id="GO:0030170">
    <property type="term" value="F:pyridoxal phosphate binding"/>
    <property type="evidence" value="ECO:0007669"/>
    <property type="project" value="InterPro"/>
</dbReference>
<evidence type="ECO:0000256" key="8">
    <source>
        <dbReference type="ARBA" id="ARBA00022898"/>
    </source>
</evidence>
<dbReference type="Proteomes" id="UP000605848">
    <property type="component" value="Unassembled WGS sequence"/>
</dbReference>
<keyword evidence="9 15" id="KW-0456">Lyase</keyword>
<evidence type="ECO:0000256" key="3">
    <source>
        <dbReference type="ARBA" id="ARBA00005517"/>
    </source>
</evidence>
<keyword evidence="7" id="KW-0791">Threonine biosynthesis</keyword>
<dbReference type="SUPFAM" id="SSF53686">
    <property type="entry name" value="Tryptophan synthase beta subunit-like PLP-dependent enzymes"/>
    <property type="match status" value="1"/>
</dbReference>
<evidence type="ECO:0000313" key="15">
    <source>
        <dbReference type="EMBL" id="MBL0404024.1"/>
    </source>
</evidence>
<evidence type="ECO:0000259" key="14">
    <source>
        <dbReference type="Pfam" id="PF14821"/>
    </source>
</evidence>
<comment type="similarity">
    <text evidence="3">Belongs to the threonine synthase family.</text>
</comment>
<evidence type="ECO:0000256" key="10">
    <source>
        <dbReference type="ARBA" id="ARBA00049144"/>
    </source>
</evidence>
<dbReference type="Pfam" id="PF14821">
    <property type="entry name" value="Thr_synth_N"/>
    <property type="match status" value="1"/>
</dbReference>
<organism evidence="15 16">
    <name type="scientific">Microvirga aerilata</name>
    <dbReference type="NCBI Taxonomy" id="670292"/>
    <lineage>
        <taxon>Bacteria</taxon>
        <taxon>Pseudomonadati</taxon>
        <taxon>Pseudomonadota</taxon>
        <taxon>Alphaproteobacteria</taxon>
        <taxon>Hyphomicrobiales</taxon>
        <taxon>Methylobacteriaceae</taxon>
        <taxon>Microvirga</taxon>
    </lineage>
</organism>
<evidence type="ECO:0000313" key="16">
    <source>
        <dbReference type="Proteomes" id="UP000605848"/>
    </source>
</evidence>
<protein>
    <recommendedName>
        <fullName evidence="5 11">Threonine synthase</fullName>
        <ecNumber evidence="4 11">4.2.3.1</ecNumber>
    </recommendedName>
</protein>
<dbReference type="Gene3D" id="3.90.1380.10">
    <property type="entry name" value="Threonine synthase, N-terminal domain"/>
    <property type="match status" value="1"/>
</dbReference>